<dbReference type="RefSeq" id="WP_079700166.1">
    <property type="nucleotide sequence ID" value="NZ_SLUK01000001.1"/>
</dbReference>
<sequence length="110" mass="11855">MNLTRVLVCVAIMAGVTYLVRMLPLAIFRKKIRNRFVISFLSYVPYAVLAAMTLPDILYSTASMLSALAGLITAVLLAQRGKGLLTVALGAVAMVFLAERLLPLAGLLNM</sequence>
<dbReference type="Proteomes" id="UP000294682">
    <property type="component" value="Unassembled WGS sequence"/>
</dbReference>
<keyword evidence="1" id="KW-0812">Transmembrane</keyword>
<gene>
    <name evidence="2" type="ORF">EDD78_10130</name>
</gene>
<protein>
    <submittedName>
        <fullName evidence="2">Branched-subunit amino acid transport protein</fullName>
    </submittedName>
</protein>
<dbReference type="Pfam" id="PF05437">
    <property type="entry name" value="AzlD"/>
    <property type="match status" value="1"/>
</dbReference>
<dbReference type="OrthoDB" id="9811308at2"/>
<proteinExistence type="predicted"/>
<accession>A0A9X8Y927</accession>
<dbReference type="EMBL" id="SLUK01000001">
    <property type="protein sequence ID" value="TCL45053.1"/>
    <property type="molecule type" value="Genomic_DNA"/>
</dbReference>
<keyword evidence="3" id="KW-1185">Reference proteome</keyword>
<dbReference type="AlphaFoldDB" id="A0A9X8Y927"/>
<name>A0A9X8Y927_9FIRM</name>
<evidence type="ECO:0000313" key="2">
    <source>
        <dbReference type="EMBL" id="TCL45053.1"/>
    </source>
</evidence>
<keyword evidence="1" id="KW-0472">Membrane</keyword>
<comment type="caution">
    <text evidence="2">The sequence shown here is derived from an EMBL/GenBank/DDBJ whole genome shotgun (WGS) entry which is preliminary data.</text>
</comment>
<feature type="transmembrane region" description="Helical" evidence="1">
    <location>
        <begin position="35"/>
        <end position="52"/>
    </location>
</feature>
<feature type="transmembrane region" description="Helical" evidence="1">
    <location>
        <begin position="58"/>
        <end position="77"/>
    </location>
</feature>
<dbReference type="InterPro" id="IPR008407">
    <property type="entry name" value="Brnchd-chn_aa_trnsp_AzlD"/>
</dbReference>
<feature type="transmembrane region" description="Helical" evidence="1">
    <location>
        <begin position="84"/>
        <end position="102"/>
    </location>
</feature>
<feature type="transmembrane region" description="Helical" evidence="1">
    <location>
        <begin position="6"/>
        <end position="28"/>
    </location>
</feature>
<evidence type="ECO:0000313" key="3">
    <source>
        <dbReference type="Proteomes" id="UP000294682"/>
    </source>
</evidence>
<organism evidence="2 3">
    <name type="scientific">Harryflintia acetispora</name>
    <dbReference type="NCBI Taxonomy" id="1849041"/>
    <lineage>
        <taxon>Bacteria</taxon>
        <taxon>Bacillati</taxon>
        <taxon>Bacillota</taxon>
        <taxon>Clostridia</taxon>
        <taxon>Eubacteriales</taxon>
        <taxon>Oscillospiraceae</taxon>
        <taxon>Harryflintia</taxon>
    </lineage>
</organism>
<keyword evidence="1" id="KW-1133">Transmembrane helix</keyword>
<evidence type="ECO:0000256" key="1">
    <source>
        <dbReference type="SAM" id="Phobius"/>
    </source>
</evidence>
<reference evidence="2 3" key="1">
    <citation type="submission" date="2019-03" db="EMBL/GenBank/DDBJ databases">
        <title>Genomic Encyclopedia of Type Strains, Phase IV (KMG-IV): sequencing the most valuable type-strain genomes for metagenomic binning, comparative biology and taxonomic classification.</title>
        <authorList>
            <person name="Goeker M."/>
        </authorList>
    </citation>
    <scope>NUCLEOTIDE SEQUENCE [LARGE SCALE GENOMIC DNA]</scope>
    <source>
        <strain evidence="2 3">DSM 100433</strain>
    </source>
</reference>